<dbReference type="RefSeq" id="WP_163301673.1">
    <property type="nucleotide sequence ID" value="NZ_JAAGRQ010000024.1"/>
</dbReference>
<evidence type="ECO:0000313" key="3">
    <source>
        <dbReference type="Proteomes" id="UP000469724"/>
    </source>
</evidence>
<sequence>MDKRRKKGFTLEQHQRFGDAIHAARTTLVKLTVEASKAYPFKEKVHRRIGRALDAIEELRSELDSLVFAENRDRGSTENAEIYYGPRKEDGSDEKTHLSSPQ</sequence>
<gene>
    <name evidence="2" type="ORF">G3N56_07665</name>
</gene>
<evidence type="ECO:0000256" key="1">
    <source>
        <dbReference type="SAM" id="MobiDB-lite"/>
    </source>
</evidence>
<keyword evidence="3" id="KW-1185">Reference proteome</keyword>
<feature type="region of interest" description="Disordered" evidence="1">
    <location>
        <begin position="71"/>
        <end position="102"/>
    </location>
</feature>
<evidence type="ECO:0000313" key="2">
    <source>
        <dbReference type="EMBL" id="NDY56619.1"/>
    </source>
</evidence>
<protein>
    <submittedName>
        <fullName evidence="2">Uncharacterized protein</fullName>
    </submittedName>
</protein>
<feature type="compositionally biased region" description="Basic and acidic residues" evidence="1">
    <location>
        <begin position="86"/>
        <end position="102"/>
    </location>
</feature>
<accession>A0A7K3NN44</accession>
<name>A0A7K3NN44_9BACT</name>
<dbReference type="AlphaFoldDB" id="A0A7K3NN44"/>
<comment type="caution">
    <text evidence="2">The sequence shown here is derived from an EMBL/GenBank/DDBJ whole genome shotgun (WGS) entry which is preliminary data.</text>
</comment>
<dbReference type="Proteomes" id="UP000469724">
    <property type="component" value="Unassembled WGS sequence"/>
</dbReference>
<organism evidence="2 3">
    <name type="scientific">Desulfolutivibrio sulfodismutans</name>
    <dbReference type="NCBI Taxonomy" id="63561"/>
    <lineage>
        <taxon>Bacteria</taxon>
        <taxon>Pseudomonadati</taxon>
        <taxon>Thermodesulfobacteriota</taxon>
        <taxon>Desulfovibrionia</taxon>
        <taxon>Desulfovibrionales</taxon>
        <taxon>Desulfovibrionaceae</taxon>
        <taxon>Desulfolutivibrio</taxon>
    </lineage>
</organism>
<reference evidence="2 3" key="1">
    <citation type="submission" date="2020-02" db="EMBL/GenBank/DDBJ databases">
        <title>Comparative genomics of sulfur disproportionating microorganisms.</title>
        <authorList>
            <person name="Ward L.M."/>
            <person name="Bertran E."/>
            <person name="Johnston D.T."/>
        </authorList>
    </citation>
    <scope>NUCLEOTIDE SEQUENCE [LARGE SCALE GENOMIC DNA]</scope>
    <source>
        <strain evidence="2 3">DSM 3696</strain>
    </source>
</reference>
<dbReference type="EMBL" id="JAAGRQ010000024">
    <property type="protein sequence ID" value="NDY56619.1"/>
    <property type="molecule type" value="Genomic_DNA"/>
</dbReference>
<proteinExistence type="predicted"/>